<accession>A0ABN2J547</accession>
<reference evidence="3 4" key="1">
    <citation type="journal article" date="2019" name="Int. J. Syst. Evol. Microbiol.">
        <title>The Global Catalogue of Microorganisms (GCM) 10K type strain sequencing project: providing services to taxonomists for standard genome sequencing and annotation.</title>
        <authorList>
            <consortium name="The Broad Institute Genomics Platform"/>
            <consortium name="The Broad Institute Genome Sequencing Center for Infectious Disease"/>
            <person name="Wu L."/>
            <person name="Ma J."/>
        </authorList>
    </citation>
    <scope>NUCLEOTIDE SEQUENCE [LARGE SCALE GENOMIC DNA]</scope>
    <source>
        <strain evidence="3 4">JCM 14718</strain>
    </source>
</reference>
<feature type="region of interest" description="Disordered" evidence="1">
    <location>
        <begin position="38"/>
        <end position="148"/>
    </location>
</feature>
<comment type="caution">
    <text evidence="3">The sequence shown here is derived from an EMBL/GenBank/DDBJ whole genome shotgun (WGS) entry which is preliminary data.</text>
</comment>
<evidence type="ECO:0000256" key="1">
    <source>
        <dbReference type="SAM" id="MobiDB-lite"/>
    </source>
</evidence>
<protein>
    <recommendedName>
        <fullName evidence="5">Secreted protein</fullName>
    </recommendedName>
</protein>
<keyword evidence="4" id="KW-1185">Reference proteome</keyword>
<dbReference type="RefSeq" id="WP_344315061.1">
    <property type="nucleotide sequence ID" value="NZ_BAAANY010000042.1"/>
</dbReference>
<gene>
    <name evidence="3" type="ORF">GCM10009765_78330</name>
</gene>
<keyword evidence="2" id="KW-1133">Transmembrane helix</keyword>
<proteinExistence type="predicted"/>
<feature type="compositionally biased region" description="Polar residues" evidence="1">
    <location>
        <begin position="38"/>
        <end position="49"/>
    </location>
</feature>
<organism evidence="3 4">
    <name type="scientific">Fodinicola feengrottensis</name>
    <dbReference type="NCBI Taxonomy" id="435914"/>
    <lineage>
        <taxon>Bacteria</taxon>
        <taxon>Bacillati</taxon>
        <taxon>Actinomycetota</taxon>
        <taxon>Actinomycetes</taxon>
        <taxon>Mycobacteriales</taxon>
        <taxon>Fodinicola</taxon>
    </lineage>
</organism>
<feature type="compositionally biased region" description="Low complexity" evidence="1">
    <location>
        <begin position="51"/>
        <end position="63"/>
    </location>
</feature>
<dbReference type="Proteomes" id="UP001500618">
    <property type="component" value="Unassembled WGS sequence"/>
</dbReference>
<keyword evidence="2" id="KW-0472">Membrane</keyword>
<sequence length="148" mass="16291">MTLTGLGWIVLVVVVIGLGMAVAGGVGIFRHRQSVQSAGGSAPRQSAGSYNRAAPNRATPNRAPNRHDHSAYDDYESDRYEQRRGAEHDDQHEPFGRNRSGAVTRTWVPGGGDPMNDETAVIPRYVEDEPPPPPQRRGNPRAPRDDRW</sequence>
<evidence type="ECO:0008006" key="5">
    <source>
        <dbReference type="Google" id="ProtNLM"/>
    </source>
</evidence>
<evidence type="ECO:0000313" key="4">
    <source>
        <dbReference type="Proteomes" id="UP001500618"/>
    </source>
</evidence>
<evidence type="ECO:0000256" key="2">
    <source>
        <dbReference type="SAM" id="Phobius"/>
    </source>
</evidence>
<feature type="transmembrane region" description="Helical" evidence="2">
    <location>
        <begin position="6"/>
        <end position="29"/>
    </location>
</feature>
<feature type="compositionally biased region" description="Basic and acidic residues" evidence="1">
    <location>
        <begin position="65"/>
        <end position="96"/>
    </location>
</feature>
<dbReference type="EMBL" id="BAAANY010000042">
    <property type="protein sequence ID" value="GAA1718206.1"/>
    <property type="molecule type" value="Genomic_DNA"/>
</dbReference>
<evidence type="ECO:0000313" key="3">
    <source>
        <dbReference type="EMBL" id="GAA1718206.1"/>
    </source>
</evidence>
<keyword evidence="2" id="KW-0812">Transmembrane</keyword>
<name>A0ABN2J547_9ACTN</name>